<dbReference type="Proteomes" id="UP000036367">
    <property type="component" value="Unassembled WGS sequence"/>
</dbReference>
<evidence type="ECO:0000313" key="2">
    <source>
        <dbReference type="EMBL" id="KLU06192.1"/>
    </source>
</evidence>
<keyword evidence="3" id="KW-1185">Reference proteome</keyword>
<proteinExistence type="predicted"/>
<evidence type="ECO:0000256" key="1">
    <source>
        <dbReference type="SAM" id="MobiDB-lite"/>
    </source>
</evidence>
<protein>
    <submittedName>
        <fullName evidence="2">Uncharacterized protein</fullName>
    </submittedName>
</protein>
<name>A0A0J1BI32_RHOIS</name>
<gene>
    <name evidence="2" type="ORF">RISK_002043</name>
</gene>
<accession>A0A0J1BI32</accession>
<organism evidence="2 3">
    <name type="scientific">Rhodopirellula islandica</name>
    <dbReference type="NCBI Taxonomy" id="595434"/>
    <lineage>
        <taxon>Bacteria</taxon>
        <taxon>Pseudomonadati</taxon>
        <taxon>Planctomycetota</taxon>
        <taxon>Planctomycetia</taxon>
        <taxon>Pirellulales</taxon>
        <taxon>Pirellulaceae</taxon>
        <taxon>Rhodopirellula</taxon>
    </lineage>
</organism>
<reference evidence="2" key="1">
    <citation type="submission" date="2015-05" db="EMBL/GenBank/DDBJ databases">
        <title>Permanent draft genome of Rhodopirellula islandicus K833.</title>
        <authorList>
            <person name="Kizina J."/>
            <person name="Richter M."/>
            <person name="Glockner F.O."/>
            <person name="Harder J."/>
        </authorList>
    </citation>
    <scope>NUCLEOTIDE SEQUENCE [LARGE SCALE GENOMIC DNA]</scope>
    <source>
        <strain evidence="2">K833</strain>
    </source>
</reference>
<dbReference type="EMBL" id="LECT01000016">
    <property type="protein sequence ID" value="KLU06192.1"/>
    <property type="molecule type" value="Genomic_DNA"/>
</dbReference>
<dbReference type="AlphaFoldDB" id="A0A0J1BI32"/>
<evidence type="ECO:0000313" key="3">
    <source>
        <dbReference type="Proteomes" id="UP000036367"/>
    </source>
</evidence>
<sequence>MADDVSPAPEEADPFGTEGSTGMADELMMKTDGLDGDGA</sequence>
<feature type="region of interest" description="Disordered" evidence="1">
    <location>
        <begin position="1"/>
        <end position="39"/>
    </location>
</feature>
<comment type="caution">
    <text evidence="2">The sequence shown here is derived from an EMBL/GenBank/DDBJ whole genome shotgun (WGS) entry which is preliminary data.</text>
</comment>